<sequence length="202" mass="20797">MPPTLPGPGMFPATAAACAAAAACAVAACCCICLWHCRRSNTWQHTAFSGSHLSHDPPAAGGRCEPRGSHLDVGARVDLVHGVARRSARLPVQVIALHEHGVVAHAAHPHVALAAALQLHAFTDGVTPVAVRSPPHGAGEPGLSEAEAVASRRVHVAVHGYDRAAGGHLEHLAHLDVHFKVGDGAPELGSCNENRAGVTGHR</sequence>
<name>A0A4Z2F7J9_9TELE</name>
<proteinExistence type="predicted"/>
<gene>
    <name evidence="1" type="ORF">EYF80_052999</name>
</gene>
<dbReference type="EMBL" id="SRLO01001565">
    <property type="protein sequence ID" value="TNN36833.1"/>
    <property type="molecule type" value="Genomic_DNA"/>
</dbReference>
<protein>
    <submittedName>
        <fullName evidence="1">Uncharacterized protein</fullName>
    </submittedName>
</protein>
<organism evidence="1 2">
    <name type="scientific">Liparis tanakae</name>
    <name type="common">Tanaka's snailfish</name>
    <dbReference type="NCBI Taxonomy" id="230148"/>
    <lineage>
        <taxon>Eukaryota</taxon>
        <taxon>Metazoa</taxon>
        <taxon>Chordata</taxon>
        <taxon>Craniata</taxon>
        <taxon>Vertebrata</taxon>
        <taxon>Euteleostomi</taxon>
        <taxon>Actinopterygii</taxon>
        <taxon>Neopterygii</taxon>
        <taxon>Teleostei</taxon>
        <taxon>Neoteleostei</taxon>
        <taxon>Acanthomorphata</taxon>
        <taxon>Eupercaria</taxon>
        <taxon>Perciformes</taxon>
        <taxon>Cottioidei</taxon>
        <taxon>Cottales</taxon>
        <taxon>Liparidae</taxon>
        <taxon>Liparis</taxon>
    </lineage>
</organism>
<comment type="caution">
    <text evidence="1">The sequence shown here is derived from an EMBL/GenBank/DDBJ whole genome shotgun (WGS) entry which is preliminary data.</text>
</comment>
<dbReference type="AlphaFoldDB" id="A0A4Z2F7J9"/>
<accession>A0A4Z2F7J9</accession>
<dbReference type="Proteomes" id="UP000314294">
    <property type="component" value="Unassembled WGS sequence"/>
</dbReference>
<evidence type="ECO:0000313" key="2">
    <source>
        <dbReference type="Proteomes" id="UP000314294"/>
    </source>
</evidence>
<reference evidence="1 2" key="1">
    <citation type="submission" date="2019-03" db="EMBL/GenBank/DDBJ databases">
        <title>First draft genome of Liparis tanakae, snailfish: a comprehensive survey of snailfish specific genes.</title>
        <authorList>
            <person name="Kim W."/>
            <person name="Song I."/>
            <person name="Jeong J.-H."/>
            <person name="Kim D."/>
            <person name="Kim S."/>
            <person name="Ryu S."/>
            <person name="Song J.Y."/>
            <person name="Lee S.K."/>
        </authorList>
    </citation>
    <scope>NUCLEOTIDE SEQUENCE [LARGE SCALE GENOMIC DNA]</scope>
    <source>
        <tissue evidence="1">Muscle</tissue>
    </source>
</reference>
<keyword evidence="2" id="KW-1185">Reference proteome</keyword>
<evidence type="ECO:0000313" key="1">
    <source>
        <dbReference type="EMBL" id="TNN36833.1"/>
    </source>
</evidence>